<keyword evidence="4" id="KW-1185">Reference proteome</keyword>
<feature type="transmembrane region" description="Helical" evidence="1">
    <location>
        <begin position="112"/>
        <end position="137"/>
    </location>
</feature>
<gene>
    <name evidence="3" type="ORF">BWQ96_04513</name>
</gene>
<dbReference type="Gene3D" id="3.40.50.720">
    <property type="entry name" value="NAD(P)-binding Rossmann-like Domain"/>
    <property type="match status" value="1"/>
</dbReference>
<keyword evidence="1" id="KW-0812">Transmembrane</keyword>
<dbReference type="InterPro" id="IPR051606">
    <property type="entry name" value="Polyketide_Oxido-like"/>
</dbReference>
<sequence length="224" mass="24613">MTTSILVLGASGRTGQQFINAAYDHPDHPQVHAFARNPQSLPSDIAEKCTSVQKGDALLTDQVYDALVATEATHIVVSIGVPNSAAQSTLRYDSAVAIIEAMRRYKHTVKTIIVSALGAGGSKIQFGFGIGMFYYFILRHVMRDHDRQEDTFDKYYQENKKGLLILRPTLLVDGQDGAKVLLFDGQGHTPSKTVDRYDMAVWVVNQICGDGDRFGEAVHITKAV</sequence>
<dbReference type="GO" id="GO:0042602">
    <property type="term" value="F:riboflavin reductase (NADPH) activity"/>
    <property type="evidence" value="ECO:0007669"/>
    <property type="project" value="TreeGrafter"/>
</dbReference>
<dbReference type="InterPro" id="IPR016040">
    <property type="entry name" value="NAD(P)-bd_dom"/>
</dbReference>
<protein>
    <recommendedName>
        <fullName evidence="2">NAD(P)-binding domain-containing protein</fullName>
    </recommendedName>
</protein>
<feature type="domain" description="NAD(P)-binding" evidence="2">
    <location>
        <begin position="9"/>
        <end position="207"/>
    </location>
</feature>
<evidence type="ECO:0000259" key="2">
    <source>
        <dbReference type="Pfam" id="PF13460"/>
    </source>
</evidence>
<dbReference type="GO" id="GO:0004074">
    <property type="term" value="F:biliverdin reductase [NAD(P)H] activity"/>
    <property type="evidence" value="ECO:0007669"/>
    <property type="project" value="TreeGrafter"/>
</dbReference>
<name>A0A2V3IUG3_9FLOR</name>
<proteinExistence type="predicted"/>
<evidence type="ECO:0000313" key="3">
    <source>
        <dbReference type="EMBL" id="PXF45745.1"/>
    </source>
</evidence>
<dbReference type="PANTHER" id="PTHR43355">
    <property type="entry name" value="FLAVIN REDUCTASE (NADPH)"/>
    <property type="match status" value="1"/>
</dbReference>
<keyword evidence="1" id="KW-0472">Membrane</keyword>
<dbReference type="SUPFAM" id="SSF51735">
    <property type="entry name" value="NAD(P)-binding Rossmann-fold domains"/>
    <property type="match status" value="1"/>
</dbReference>
<dbReference type="Pfam" id="PF13460">
    <property type="entry name" value="NAD_binding_10"/>
    <property type="match status" value="1"/>
</dbReference>
<evidence type="ECO:0000313" key="4">
    <source>
        <dbReference type="Proteomes" id="UP000247409"/>
    </source>
</evidence>
<evidence type="ECO:0000256" key="1">
    <source>
        <dbReference type="SAM" id="Phobius"/>
    </source>
</evidence>
<dbReference type="EMBL" id="NBIV01000054">
    <property type="protein sequence ID" value="PXF45745.1"/>
    <property type="molecule type" value="Genomic_DNA"/>
</dbReference>
<dbReference type="OrthoDB" id="11671at2759"/>
<dbReference type="InterPro" id="IPR036291">
    <property type="entry name" value="NAD(P)-bd_dom_sf"/>
</dbReference>
<accession>A0A2V3IUG3</accession>
<dbReference type="PANTHER" id="PTHR43355:SF2">
    <property type="entry name" value="FLAVIN REDUCTASE (NADPH)"/>
    <property type="match status" value="1"/>
</dbReference>
<dbReference type="Proteomes" id="UP000247409">
    <property type="component" value="Unassembled WGS sequence"/>
</dbReference>
<dbReference type="AlphaFoldDB" id="A0A2V3IUG3"/>
<comment type="caution">
    <text evidence="3">The sequence shown here is derived from an EMBL/GenBank/DDBJ whole genome shotgun (WGS) entry which is preliminary data.</text>
</comment>
<reference evidence="3 4" key="1">
    <citation type="journal article" date="2018" name="Mol. Biol. Evol.">
        <title>Analysis of the draft genome of the red seaweed Gracilariopsis chorda provides insights into genome size evolution in Rhodophyta.</title>
        <authorList>
            <person name="Lee J."/>
            <person name="Yang E.C."/>
            <person name="Graf L."/>
            <person name="Yang J.H."/>
            <person name="Qiu H."/>
            <person name="Zel Zion U."/>
            <person name="Chan C.X."/>
            <person name="Stephens T.G."/>
            <person name="Weber A.P.M."/>
            <person name="Boo G.H."/>
            <person name="Boo S.M."/>
            <person name="Kim K.M."/>
            <person name="Shin Y."/>
            <person name="Jung M."/>
            <person name="Lee S.J."/>
            <person name="Yim H.S."/>
            <person name="Lee J.H."/>
            <person name="Bhattacharya D."/>
            <person name="Yoon H.S."/>
        </authorList>
    </citation>
    <scope>NUCLEOTIDE SEQUENCE [LARGE SCALE GENOMIC DNA]</scope>
    <source>
        <strain evidence="3 4">SKKU-2015</strain>
        <tissue evidence="3">Whole body</tissue>
    </source>
</reference>
<organism evidence="3 4">
    <name type="scientific">Gracilariopsis chorda</name>
    <dbReference type="NCBI Taxonomy" id="448386"/>
    <lineage>
        <taxon>Eukaryota</taxon>
        <taxon>Rhodophyta</taxon>
        <taxon>Florideophyceae</taxon>
        <taxon>Rhodymeniophycidae</taxon>
        <taxon>Gracilariales</taxon>
        <taxon>Gracilariaceae</taxon>
        <taxon>Gracilariopsis</taxon>
    </lineage>
</organism>
<keyword evidence="1" id="KW-1133">Transmembrane helix</keyword>